<evidence type="ECO:0000313" key="3">
    <source>
        <dbReference type="Proteomes" id="UP000314294"/>
    </source>
</evidence>
<reference evidence="2 3" key="1">
    <citation type="submission" date="2019-03" db="EMBL/GenBank/DDBJ databases">
        <title>First draft genome of Liparis tanakae, snailfish: a comprehensive survey of snailfish specific genes.</title>
        <authorList>
            <person name="Kim W."/>
            <person name="Song I."/>
            <person name="Jeong J.-H."/>
            <person name="Kim D."/>
            <person name="Kim S."/>
            <person name="Ryu S."/>
            <person name="Song J.Y."/>
            <person name="Lee S.K."/>
        </authorList>
    </citation>
    <scope>NUCLEOTIDE SEQUENCE [LARGE SCALE GENOMIC DNA]</scope>
    <source>
        <tissue evidence="2">Muscle</tissue>
    </source>
</reference>
<feature type="region of interest" description="Disordered" evidence="1">
    <location>
        <begin position="78"/>
        <end position="128"/>
    </location>
</feature>
<feature type="compositionally biased region" description="Low complexity" evidence="1">
    <location>
        <begin position="102"/>
        <end position="111"/>
    </location>
</feature>
<dbReference type="EMBL" id="SRLO01000756">
    <property type="protein sequence ID" value="TNN47157.1"/>
    <property type="molecule type" value="Genomic_DNA"/>
</dbReference>
<dbReference type="AlphaFoldDB" id="A0A4Z2G0W7"/>
<proteinExistence type="predicted"/>
<accession>A0A4Z2G0W7</accession>
<gene>
    <name evidence="2" type="ORF">EYF80_042661</name>
</gene>
<feature type="compositionally biased region" description="Basic and acidic residues" evidence="1">
    <location>
        <begin position="79"/>
        <end position="101"/>
    </location>
</feature>
<evidence type="ECO:0000313" key="2">
    <source>
        <dbReference type="EMBL" id="TNN47157.1"/>
    </source>
</evidence>
<organism evidence="2 3">
    <name type="scientific">Liparis tanakae</name>
    <name type="common">Tanaka's snailfish</name>
    <dbReference type="NCBI Taxonomy" id="230148"/>
    <lineage>
        <taxon>Eukaryota</taxon>
        <taxon>Metazoa</taxon>
        <taxon>Chordata</taxon>
        <taxon>Craniata</taxon>
        <taxon>Vertebrata</taxon>
        <taxon>Euteleostomi</taxon>
        <taxon>Actinopterygii</taxon>
        <taxon>Neopterygii</taxon>
        <taxon>Teleostei</taxon>
        <taxon>Neoteleostei</taxon>
        <taxon>Acanthomorphata</taxon>
        <taxon>Eupercaria</taxon>
        <taxon>Perciformes</taxon>
        <taxon>Cottioidei</taxon>
        <taxon>Cottales</taxon>
        <taxon>Liparidae</taxon>
        <taxon>Liparis</taxon>
    </lineage>
</organism>
<evidence type="ECO:0000256" key="1">
    <source>
        <dbReference type="SAM" id="MobiDB-lite"/>
    </source>
</evidence>
<comment type="caution">
    <text evidence="2">The sequence shown here is derived from an EMBL/GenBank/DDBJ whole genome shotgun (WGS) entry which is preliminary data.</text>
</comment>
<keyword evidence="3" id="KW-1185">Reference proteome</keyword>
<name>A0A4Z2G0W7_9TELE</name>
<sequence length="144" mass="16322">MEAISHRGSGWASTVRYPVRPTWNLQPEPLLGFPAIRRQHHLQHGALVQRRNLHLQQDVQNGDEDVVRRKSFCSLGSGDTKEVHVTHRDGDPKVWSRREGRGALLSSSSSSSDEEEEERFKGSELQRGSYQRVSLKSRLIAQGL</sequence>
<protein>
    <submittedName>
        <fullName evidence="2">Uncharacterized protein</fullName>
    </submittedName>
</protein>
<dbReference type="Proteomes" id="UP000314294">
    <property type="component" value="Unassembled WGS sequence"/>
</dbReference>